<keyword evidence="2" id="KW-0472">Membrane</keyword>
<name>A0A3B0XRZ0_9ZZZZ</name>
<dbReference type="AlphaFoldDB" id="A0A3B0XRZ0"/>
<dbReference type="SUPFAM" id="SSF111369">
    <property type="entry name" value="HlyD-like secretion proteins"/>
    <property type="match status" value="2"/>
</dbReference>
<dbReference type="Gene3D" id="2.40.30.170">
    <property type="match status" value="1"/>
</dbReference>
<dbReference type="InterPro" id="IPR058625">
    <property type="entry name" value="MdtA-like_BSH"/>
</dbReference>
<evidence type="ECO:0000313" key="6">
    <source>
        <dbReference type="EMBL" id="VAW64649.1"/>
    </source>
</evidence>
<dbReference type="Gene3D" id="2.40.50.100">
    <property type="match status" value="1"/>
</dbReference>
<gene>
    <name evidence="6" type="ORF">MNBD_GAMMA09-989</name>
</gene>
<proteinExistence type="predicted"/>
<evidence type="ECO:0000259" key="3">
    <source>
        <dbReference type="Pfam" id="PF25876"/>
    </source>
</evidence>
<feature type="domain" description="Multidrug resistance protein MdtA-like alpha-helical hairpin" evidence="3">
    <location>
        <begin position="121"/>
        <end position="187"/>
    </location>
</feature>
<dbReference type="Gene3D" id="1.10.287.470">
    <property type="entry name" value="Helix hairpin bin"/>
    <property type="match status" value="1"/>
</dbReference>
<reference evidence="6" key="1">
    <citation type="submission" date="2018-06" db="EMBL/GenBank/DDBJ databases">
        <authorList>
            <person name="Zhirakovskaya E."/>
        </authorList>
    </citation>
    <scope>NUCLEOTIDE SEQUENCE</scope>
</reference>
<protein>
    <submittedName>
        <fullName evidence="6">Probable Co/Zn/Cd efflux system membrane fusion protein</fullName>
    </submittedName>
</protein>
<dbReference type="InterPro" id="IPR050393">
    <property type="entry name" value="MFP_Efflux_Pump"/>
</dbReference>
<sequence length="371" mass="40684">MSEENKTSAENIDPETEKKPDPVRIISKYVLYLVIFLFTWYVIADRIAPWTDQARVQAYVVPVVSQVSGRVIEINVNKDQRVQPGEVLFKIDPADYKLAVESAESELELAGQEIGAGTATVTTAQAGVVEAETNLNHMKVQSVRVYELEKQNVFSKSDGDKARAKVKSAEAQLMSAHAQLEKAKQSLGKKGNENPRIRSAIAALKKAQLDLSRTTLVAPSLGGITNLQIDVGQYATAGKPQMTFIEIDNIWIQANLRENNLANIKPGNSVDIALDVAPGKIFKGTVSSVGFAVDSGNTNTVGGLASVKGKSGWLRDAQRFPVIITFDDNSAKGYRRLGGQADVLIYTSNNWVINPLGWIWIRVLSWFSYVY</sequence>
<evidence type="ECO:0000256" key="2">
    <source>
        <dbReference type="SAM" id="Phobius"/>
    </source>
</evidence>
<keyword evidence="2" id="KW-1133">Transmembrane helix</keyword>
<keyword evidence="2" id="KW-0812">Transmembrane</keyword>
<dbReference type="PANTHER" id="PTHR30367:SF6">
    <property type="entry name" value="SECRETION PROTEIN-RELATED"/>
    <property type="match status" value="1"/>
</dbReference>
<dbReference type="InterPro" id="IPR058634">
    <property type="entry name" value="AaeA-lik-b-barrel"/>
</dbReference>
<dbReference type="EMBL" id="UOFI01000056">
    <property type="protein sequence ID" value="VAW64649.1"/>
    <property type="molecule type" value="Genomic_DNA"/>
</dbReference>
<evidence type="ECO:0000256" key="1">
    <source>
        <dbReference type="ARBA" id="ARBA00004167"/>
    </source>
</evidence>
<dbReference type="Pfam" id="PF25917">
    <property type="entry name" value="BSH_RND"/>
    <property type="match status" value="1"/>
</dbReference>
<dbReference type="InterPro" id="IPR058624">
    <property type="entry name" value="MdtA-like_HH"/>
</dbReference>
<dbReference type="Pfam" id="PF25876">
    <property type="entry name" value="HH_MFP_RND"/>
    <property type="match status" value="1"/>
</dbReference>
<dbReference type="Pfam" id="PF25963">
    <property type="entry name" value="Beta-barrel_AAEA"/>
    <property type="match status" value="1"/>
</dbReference>
<feature type="domain" description="p-hydroxybenzoic acid efflux pump subunit AaeA-like beta-barrel" evidence="5">
    <location>
        <begin position="251"/>
        <end position="341"/>
    </location>
</feature>
<feature type="domain" description="Multidrug resistance protein MdtA-like barrel-sandwich hybrid" evidence="4">
    <location>
        <begin position="61"/>
        <end position="242"/>
    </location>
</feature>
<evidence type="ECO:0000259" key="4">
    <source>
        <dbReference type="Pfam" id="PF25917"/>
    </source>
</evidence>
<evidence type="ECO:0000259" key="5">
    <source>
        <dbReference type="Pfam" id="PF25963"/>
    </source>
</evidence>
<dbReference type="PANTHER" id="PTHR30367">
    <property type="entry name" value="P-HYDROXYBENZOIC ACID EFFLUX PUMP SUBUNIT AAEA-RELATED"/>
    <property type="match status" value="1"/>
</dbReference>
<feature type="transmembrane region" description="Helical" evidence="2">
    <location>
        <begin position="25"/>
        <end position="43"/>
    </location>
</feature>
<accession>A0A3B0XRZ0</accession>
<organism evidence="6">
    <name type="scientific">hydrothermal vent metagenome</name>
    <dbReference type="NCBI Taxonomy" id="652676"/>
    <lineage>
        <taxon>unclassified sequences</taxon>
        <taxon>metagenomes</taxon>
        <taxon>ecological metagenomes</taxon>
    </lineage>
</organism>
<comment type="subcellular location">
    <subcellularLocation>
        <location evidence="1">Membrane</location>
        <topology evidence="1">Single-pass membrane protein</topology>
    </subcellularLocation>
</comment>